<accession>A0AC34FD72</accession>
<dbReference type="Proteomes" id="UP000887579">
    <property type="component" value="Unplaced"/>
</dbReference>
<name>A0AC34FD72_9BILA</name>
<reference evidence="2" key="1">
    <citation type="submission" date="2022-11" db="UniProtKB">
        <authorList>
            <consortium name="WormBaseParasite"/>
        </authorList>
    </citation>
    <scope>IDENTIFICATION</scope>
</reference>
<sequence>MDSGVDMKSEMEKLRSDLDATKNIVQQLQKDRPDEHNLRNELNTFKQPLQQICSGMNIAMEGFQGIQKHLSGANVVEKSTSQPSSNVANGKRKLSDSLADESWKKLANFAKDSSNSNDQLRALQQAGRITEQFRNFNHFHANGFVSIFVESLRSENEETQYVAAKALSNIAQGTPEQVKSLIDSKAIPALIQLLDLSSSERVREKTLEAFANITYSERTARDQCVENGLIKLLSKLTYRQASLHCMQNFAKILANFTVGDHPLIASKFIKEVIPQIIPLLKALIHHYDPDVLYKTCIALFYISGYGYFDIIIENGFIQPIINALGHSNAKISKTVYFMLIEMVKFINGYRVQYMIDNGILEYMKEPLMESNEKIQEVTISLLSKLSAGTSSNVQAIIDAEYIPLLLQLLNHKNHEIRAEIIYILLNIVNGGSEEQIQHLLTYDIIPLLCKFDEADTYHEMVGALHTILIILTKTGCRLRETCLKMNAGGGIDRIRKLQSHDQEKVQYFCYQILSQFFPIPFVPFVKVEVIEIS</sequence>
<organism evidence="1 2">
    <name type="scientific">Panagrolaimus sp. ES5</name>
    <dbReference type="NCBI Taxonomy" id="591445"/>
    <lineage>
        <taxon>Eukaryota</taxon>
        <taxon>Metazoa</taxon>
        <taxon>Ecdysozoa</taxon>
        <taxon>Nematoda</taxon>
        <taxon>Chromadorea</taxon>
        <taxon>Rhabditida</taxon>
        <taxon>Tylenchina</taxon>
        <taxon>Panagrolaimomorpha</taxon>
        <taxon>Panagrolaimoidea</taxon>
        <taxon>Panagrolaimidae</taxon>
        <taxon>Panagrolaimus</taxon>
    </lineage>
</organism>
<evidence type="ECO:0000313" key="1">
    <source>
        <dbReference type="Proteomes" id="UP000887579"/>
    </source>
</evidence>
<dbReference type="WBParaSite" id="ES5_v2.g15094.t1">
    <property type="protein sequence ID" value="ES5_v2.g15094.t1"/>
    <property type="gene ID" value="ES5_v2.g15094"/>
</dbReference>
<evidence type="ECO:0000313" key="2">
    <source>
        <dbReference type="WBParaSite" id="ES5_v2.g15094.t1"/>
    </source>
</evidence>
<protein>
    <submittedName>
        <fullName evidence="2">Armadillo repeat-containing domain-containing protein</fullName>
    </submittedName>
</protein>
<proteinExistence type="predicted"/>